<comment type="similarity">
    <text evidence="1">Belongs to the bacterial sugar transferase family.</text>
</comment>
<sequence>MPKPLIFNTKERKTILVLGDFFIIGSALNVFINDALDIKVENIFFRIIFYVSGTLFFFLLSYVLNFYNLERPFKTRLILSQSFFIVGSFVLTIFIGTVLFFDASFWRIPLIIFLFLTPLEIFLWRYFFGNLFKVIPAIRNVMYVFDKEIDDDHQKYIDQIDGDGMESYYKTRLTYSIDNVTILERKKFMDAMDKIDSFILNIPSYDQLSPRFEKMLIEAILKGKEVLSFTTFYENIYEALPLKSHNDSFYELLQLKNGKIRYLEALFTFIVNWLFILVVGAIFIFFLPIVFVLNLFFNRGPLFYTQKRVGQYGKEFSIFKFRSMVVDAESTGAKMAAKNDARITPFGKILRMFRIDELPQLISIIKGDMQLIGPRPERKIFVDKLNEITPFYSARHLIKPGITGWAQVKYKYGENLEDSIRKLEYDMYYIKNKSITLDIRIIFKTITTVLFSRGI</sequence>
<dbReference type="PANTHER" id="PTHR30576">
    <property type="entry name" value="COLANIC BIOSYNTHESIS UDP-GLUCOSE LIPID CARRIER TRANSFERASE"/>
    <property type="match status" value="1"/>
</dbReference>
<keyword evidence="2" id="KW-0812">Transmembrane</keyword>
<dbReference type="GO" id="GO:0089702">
    <property type="term" value="F:undecaprenyl-phosphate glucose phosphotransferase activity"/>
    <property type="evidence" value="ECO:0007669"/>
    <property type="project" value="TreeGrafter"/>
</dbReference>
<feature type="transmembrane region" description="Helical" evidence="2">
    <location>
        <begin position="266"/>
        <end position="297"/>
    </location>
</feature>
<feature type="transmembrane region" description="Helical" evidence="2">
    <location>
        <begin position="44"/>
        <end position="65"/>
    </location>
</feature>
<evidence type="ECO:0000313" key="5">
    <source>
        <dbReference type="Proteomes" id="UP000323188"/>
    </source>
</evidence>
<reference evidence="4 5" key="1">
    <citation type="submission" date="2019-09" db="EMBL/GenBank/DDBJ databases">
        <authorList>
            <person name="Khan S.A."/>
            <person name="Jeon C.O."/>
            <person name="Chun B.H."/>
            <person name="Jeong S.E."/>
        </authorList>
    </citation>
    <scope>NUCLEOTIDE SEQUENCE [LARGE SCALE GENOMIC DNA]</scope>
    <source>
        <strain evidence="4 5">KCTC 42508</strain>
    </source>
</reference>
<evidence type="ECO:0000259" key="3">
    <source>
        <dbReference type="Pfam" id="PF02397"/>
    </source>
</evidence>
<dbReference type="GO" id="GO:0009242">
    <property type="term" value="P:colanic acid biosynthetic process"/>
    <property type="evidence" value="ECO:0007669"/>
    <property type="project" value="TreeGrafter"/>
</dbReference>
<dbReference type="InterPro" id="IPR003362">
    <property type="entry name" value="Bact_transf"/>
</dbReference>
<feature type="transmembrane region" description="Helical" evidence="2">
    <location>
        <begin position="106"/>
        <end position="128"/>
    </location>
</feature>
<dbReference type="Proteomes" id="UP000323188">
    <property type="component" value="Unassembled WGS sequence"/>
</dbReference>
<feature type="domain" description="Bacterial sugar transferase" evidence="3">
    <location>
        <begin position="277"/>
        <end position="450"/>
    </location>
</feature>
<name>A0A5B2TY17_9FLAO</name>
<protein>
    <submittedName>
        <fullName evidence="4">Exopolysaccharide biosynthesis protein</fullName>
    </submittedName>
</protein>
<proteinExistence type="inferred from homology"/>
<dbReference type="EMBL" id="VUOE01000001">
    <property type="protein sequence ID" value="KAA2219242.1"/>
    <property type="molecule type" value="Genomic_DNA"/>
</dbReference>
<dbReference type="InterPro" id="IPR036259">
    <property type="entry name" value="MFS_trans_sf"/>
</dbReference>
<organism evidence="4 5">
    <name type="scientific">Maribacter flavus</name>
    <dbReference type="NCBI Taxonomy" id="1658664"/>
    <lineage>
        <taxon>Bacteria</taxon>
        <taxon>Pseudomonadati</taxon>
        <taxon>Bacteroidota</taxon>
        <taxon>Flavobacteriia</taxon>
        <taxon>Flavobacteriales</taxon>
        <taxon>Flavobacteriaceae</taxon>
        <taxon>Maribacter</taxon>
    </lineage>
</organism>
<dbReference type="SUPFAM" id="SSF103473">
    <property type="entry name" value="MFS general substrate transporter"/>
    <property type="match status" value="1"/>
</dbReference>
<evidence type="ECO:0000313" key="4">
    <source>
        <dbReference type="EMBL" id="KAA2219242.1"/>
    </source>
</evidence>
<keyword evidence="2" id="KW-0472">Membrane</keyword>
<gene>
    <name evidence="4" type="ORF">F0361_06435</name>
</gene>
<comment type="caution">
    <text evidence="4">The sequence shown here is derived from an EMBL/GenBank/DDBJ whole genome shotgun (WGS) entry which is preliminary data.</text>
</comment>
<feature type="transmembrane region" description="Helical" evidence="2">
    <location>
        <begin position="15"/>
        <end position="32"/>
    </location>
</feature>
<dbReference type="AlphaFoldDB" id="A0A5B2TY17"/>
<dbReference type="PANTHER" id="PTHR30576:SF21">
    <property type="entry name" value="UDP-GLUCOSE:UNDECAPRENYL-PHOSPHATE GLUCOSE-1-PHOSPHATE TRANSFERASE"/>
    <property type="match status" value="1"/>
</dbReference>
<feature type="transmembrane region" description="Helical" evidence="2">
    <location>
        <begin position="77"/>
        <end position="100"/>
    </location>
</feature>
<evidence type="ECO:0000256" key="1">
    <source>
        <dbReference type="ARBA" id="ARBA00006464"/>
    </source>
</evidence>
<accession>A0A5B2TY17</accession>
<evidence type="ECO:0000256" key="2">
    <source>
        <dbReference type="SAM" id="Phobius"/>
    </source>
</evidence>
<keyword evidence="2" id="KW-1133">Transmembrane helix</keyword>
<dbReference type="Pfam" id="PF02397">
    <property type="entry name" value="Bac_transf"/>
    <property type="match status" value="1"/>
</dbReference>